<name>A0ABV8V0S2_9GAMM</name>
<evidence type="ECO:0000313" key="2">
    <source>
        <dbReference type="EMBL" id="MFC4361298.1"/>
    </source>
</evidence>
<reference evidence="3" key="1">
    <citation type="journal article" date="2019" name="Int. J. Syst. Evol. Microbiol.">
        <title>The Global Catalogue of Microorganisms (GCM) 10K type strain sequencing project: providing services to taxonomists for standard genome sequencing and annotation.</title>
        <authorList>
            <consortium name="The Broad Institute Genomics Platform"/>
            <consortium name="The Broad Institute Genome Sequencing Center for Infectious Disease"/>
            <person name="Wu L."/>
            <person name="Ma J."/>
        </authorList>
    </citation>
    <scope>NUCLEOTIDE SEQUENCE [LARGE SCALE GENOMIC DNA]</scope>
    <source>
        <strain evidence="3">CECT 8570</strain>
    </source>
</reference>
<evidence type="ECO:0000313" key="3">
    <source>
        <dbReference type="Proteomes" id="UP001595840"/>
    </source>
</evidence>
<keyword evidence="1" id="KW-0732">Signal</keyword>
<dbReference type="NCBIfam" id="TIGR02001">
    <property type="entry name" value="gcw_chp"/>
    <property type="match status" value="1"/>
</dbReference>
<dbReference type="EMBL" id="JBHSCX010000003">
    <property type="protein sequence ID" value="MFC4361298.1"/>
    <property type="molecule type" value="Genomic_DNA"/>
</dbReference>
<protein>
    <submittedName>
        <fullName evidence="2">TorF family putative porin</fullName>
    </submittedName>
</protein>
<dbReference type="Proteomes" id="UP001595840">
    <property type="component" value="Unassembled WGS sequence"/>
</dbReference>
<organism evidence="2 3">
    <name type="scientific">Simiduia curdlanivorans</name>
    <dbReference type="NCBI Taxonomy" id="1492769"/>
    <lineage>
        <taxon>Bacteria</taxon>
        <taxon>Pseudomonadati</taxon>
        <taxon>Pseudomonadota</taxon>
        <taxon>Gammaproteobacteria</taxon>
        <taxon>Cellvibrionales</taxon>
        <taxon>Cellvibrionaceae</taxon>
        <taxon>Simiduia</taxon>
    </lineage>
</organism>
<feature type="chain" id="PRO_5045337790" evidence="1">
    <location>
        <begin position="26"/>
        <end position="217"/>
    </location>
</feature>
<gene>
    <name evidence="2" type="ORF">ACFOX3_03230</name>
</gene>
<keyword evidence="3" id="KW-1185">Reference proteome</keyword>
<dbReference type="InterPro" id="IPR010239">
    <property type="entry name" value="CHP02001"/>
</dbReference>
<sequence length="217" mass="23060">MKLVAKSLLASAVLAASTLAAPTMAADVSANVGFNSEYFYRGIYQAESSANAGVDLESGGFYLGTWAADVGDGIEVDIYGGYTFEASDSMSFTVGFTDYEYTGDFDTYYREINLSATFGFLTVGYSDGVHGVDDGDDEDYGFWEVTAEHNGFYGKVAGFTKDAEGEYIELGYGATVSDIDLGAALIINSEELNAYEPGVKEGTGSALIFSVSKSFDL</sequence>
<comment type="caution">
    <text evidence="2">The sequence shown here is derived from an EMBL/GenBank/DDBJ whole genome shotgun (WGS) entry which is preliminary data.</text>
</comment>
<accession>A0ABV8V0S2</accession>
<evidence type="ECO:0000256" key="1">
    <source>
        <dbReference type="SAM" id="SignalP"/>
    </source>
</evidence>
<dbReference type="Pfam" id="PF09694">
    <property type="entry name" value="Gcw_chp"/>
    <property type="match status" value="1"/>
</dbReference>
<proteinExistence type="predicted"/>
<dbReference type="RefSeq" id="WP_290259950.1">
    <property type="nucleotide sequence ID" value="NZ_JAUFQG010000004.1"/>
</dbReference>
<feature type="signal peptide" evidence="1">
    <location>
        <begin position="1"/>
        <end position="25"/>
    </location>
</feature>